<dbReference type="AlphaFoldDB" id="A0ABD5VBD7"/>
<dbReference type="PANTHER" id="PTHR42693:SF33">
    <property type="entry name" value="ARYLSULFATASE"/>
    <property type="match status" value="1"/>
</dbReference>
<dbReference type="Gene3D" id="3.40.720.10">
    <property type="entry name" value="Alkaline Phosphatase, subunit A"/>
    <property type="match status" value="1"/>
</dbReference>
<dbReference type="PANTHER" id="PTHR42693">
    <property type="entry name" value="ARYLSULFATASE FAMILY MEMBER"/>
    <property type="match status" value="1"/>
</dbReference>
<accession>A0ABD5VBD7</accession>
<dbReference type="InterPro" id="IPR000917">
    <property type="entry name" value="Sulfatase_N"/>
</dbReference>
<dbReference type="CDD" id="cd16148">
    <property type="entry name" value="sulfatase_like"/>
    <property type="match status" value="1"/>
</dbReference>
<dbReference type="EMBL" id="JBHSXN010000002">
    <property type="protein sequence ID" value="MFC6952732.1"/>
    <property type="molecule type" value="Genomic_DNA"/>
</dbReference>
<evidence type="ECO:0000313" key="4">
    <source>
        <dbReference type="EMBL" id="MFC6952732.1"/>
    </source>
</evidence>
<sequence length="459" mass="50952">MNVALVTVDSLRADRIAPRVMPETRAFADDAVEFTECVANGPSTPASFPAIHASRYFASVDGLGIPPADAGGPIRTLAEVLSDAGYATAGYTDNQFASGAYHYDRGFDAMHDASSDGANVNEVKQLVQSNLDKDGVVFRTIERVYNRVDALFATTGGRDFEHERADSLNDRALEFVDERDDDDDWFAWLHYMDAHHPYEAPADYQREFLDDPRSVAECRALSRKGTHHPEEVTDDEWDVIRGLYDAECKYVDDQFRAFLDALAERGVLDETIVVFTADHGELVGEHGHAGHPPEFWEGVVRVPFVVHHPDLDAATVDGQIRLVDTAPTVVDAAAPDLDAPDDWEGASALDLLRGDVDARGWAFGDVGRDVDYGRCCARRADGWKLLRHADDGEFCFDVTATPDERPEDDRKDAPEYEELASALDDHQSRMQRMRAGERSGVSENDEMVTEHLEDLGYLE</sequence>
<feature type="compositionally biased region" description="Basic and acidic residues" evidence="2">
    <location>
        <begin position="402"/>
        <end position="414"/>
    </location>
</feature>
<feature type="region of interest" description="Disordered" evidence="2">
    <location>
        <begin position="398"/>
        <end position="459"/>
    </location>
</feature>
<evidence type="ECO:0000259" key="3">
    <source>
        <dbReference type="Pfam" id="PF00884"/>
    </source>
</evidence>
<evidence type="ECO:0000256" key="2">
    <source>
        <dbReference type="SAM" id="MobiDB-lite"/>
    </source>
</evidence>
<dbReference type="InterPro" id="IPR017850">
    <property type="entry name" value="Alkaline_phosphatase_core_sf"/>
</dbReference>
<proteinExistence type="inferred from homology"/>
<comment type="caution">
    <text evidence="4">The sequence shown here is derived from an EMBL/GenBank/DDBJ whole genome shotgun (WGS) entry which is preliminary data.</text>
</comment>
<dbReference type="Pfam" id="PF00884">
    <property type="entry name" value="Sulfatase"/>
    <property type="match status" value="1"/>
</dbReference>
<dbReference type="RefSeq" id="WP_336349719.1">
    <property type="nucleotide sequence ID" value="NZ_JAZAQL010000002.1"/>
</dbReference>
<evidence type="ECO:0000313" key="5">
    <source>
        <dbReference type="Proteomes" id="UP001596395"/>
    </source>
</evidence>
<reference evidence="4 5" key="1">
    <citation type="journal article" date="2019" name="Int. J. Syst. Evol. Microbiol.">
        <title>The Global Catalogue of Microorganisms (GCM) 10K type strain sequencing project: providing services to taxonomists for standard genome sequencing and annotation.</title>
        <authorList>
            <consortium name="The Broad Institute Genomics Platform"/>
            <consortium name="The Broad Institute Genome Sequencing Center for Infectious Disease"/>
            <person name="Wu L."/>
            <person name="Ma J."/>
        </authorList>
    </citation>
    <scope>NUCLEOTIDE SEQUENCE [LARGE SCALE GENOMIC DNA]</scope>
    <source>
        <strain evidence="4 5">GX26</strain>
    </source>
</reference>
<gene>
    <name evidence="4" type="ORF">ACFQGB_07625</name>
</gene>
<feature type="domain" description="Sulfatase N-terminal" evidence="3">
    <location>
        <begin position="2"/>
        <end position="333"/>
    </location>
</feature>
<dbReference type="Proteomes" id="UP001596395">
    <property type="component" value="Unassembled WGS sequence"/>
</dbReference>
<evidence type="ECO:0000256" key="1">
    <source>
        <dbReference type="ARBA" id="ARBA00008779"/>
    </source>
</evidence>
<protein>
    <submittedName>
        <fullName evidence="4">Sulfatase-like hydrolase/transferase</fullName>
    </submittedName>
</protein>
<comment type="similarity">
    <text evidence="1">Belongs to the sulfatase family.</text>
</comment>
<keyword evidence="5" id="KW-1185">Reference proteome</keyword>
<organism evidence="4 5">
    <name type="scientific">Halorubellus litoreus</name>
    <dbReference type="NCBI Taxonomy" id="755308"/>
    <lineage>
        <taxon>Archaea</taxon>
        <taxon>Methanobacteriati</taxon>
        <taxon>Methanobacteriota</taxon>
        <taxon>Stenosarchaea group</taxon>
        <taxon>Halobacteria</taxon>
        <taxon>Halobacteriales</taxon>
        <taxon>Halorubellaceae</taxon>
        <taxon>Halorubellus</taxon>
    </lineage>
</organism>
<dbReference type="InterPro" id="IPR050738">
    <property type="entry name" value="Sulfatase"/>
</dbReference>
<feature type="compositionally biased region" description="Basic and acidic residues" evidence="2">
    <location>
        <begin position="448"/>
        <end position="459"/>
    </location>
</feature>
<name>A0ABD5VBD7_9EURY</name>
<dbReference type="SUPFAM" id="SSF53649">
    <property type="entry name" value="Alkaline phosphatase-like"/>
    <property type="match status" value="1"/>
</dbReference>